<evidence type="ECO:0000256" key="3">
    <source>
        <dbReference type="ARBA" id="ARBA00022664"/>
    </source>
</evidence>
<dbReference type="GO" id="GO:0000184">
    <property type="term" value="P:nuclear-transcribed mRNA catabolic process, nonsense-mediated decay"/>
    <property type="evidence" value="ECO:0007669"/>
    <property type="project" value="TreeGrafter"/>
</dbReference>
<dbReference type="PANTHER" id="PTHR12412">
    <property type="entry name" value="CAP BINDING PROTEIN"/>
    <property type="match status" value="1"/>
</dbReference>
<dbReference type="PANTHER" id="PTHR12412:SF2">
    <property type="entry name" value="NUCLEAR CAP-BINDING PROTEIN SUBUNIT 1"/>
    <property type="match status" value="1"/>
</dbReference>
<keyword evidence="5" id="KW-0508">mRNA splicing</keyword>
<evidence type="ECO:0000313" key="10">
    <source>
        <dbReference type="EnsemblMetazoa" id="Aqu2.1.27798_001"/>
    </source>
</evidence>
<dbReference type="SMART" id="SM00543">
    <property type="entry name" value="MIF4G"/>
    <property type="match status" value="1"/>
</dbReference>
<reference evidence="11" key="1">
    <citation type="journal article" date="2010" name="Nature">
        <title>The Amphimedon queenslandica genome and the evolution of animal complexity.</title>
        <authorList>
            <person name="Srivastava M."/>
            <person name="Simakov O."/>
            <person name="Chapman J."/>
            <person name="Fahey B."/>
            <person name="Gauthier M.E."/>
            <person name="Mitros T."/>
            <person name="Richards G.S."/>
            <person name="Conaco C."/>
            <person name="Dacre M."/>
            <person name="Hellsten U."/>
            <person name="Larroux C."/>
            <person name="Putnam N.H."/>
            <person name="Stanke M."/>
            <person name="Adamska M."/>
            <person name="Darling A."/>
            <person name="Degnan S.M."/>
            <person name="Oakley T.H."/>
            <person name="Plachetzki D.C."/>
            <person name="Zhai Y."/>
            <person name="Adamski M."/>
            <person name="Calcino A."/>
            <person name="Cummins S.F."/>
            <person name="Goodstein D.M."/>
            <person name="Harris C."/>
            <person name="Jackson D.J."/>
            <person name="Leys S.P."/>
            <person name="Shu S."/>
            <person name="Woodcroft B.J."/>
            <person name="Vervoort M."/>
            <person name="Kosik K.S."/>
            <person name="Manning G."/>
            <person name="Degnan B.M."/>
            <person name="Rokhsar D.S."/>
        </authorList>
    </citation>
    <scope>NUCLEOTIDE SEQUENCE [LARGE SCALE GENOMIC DNA]</scope>
</reference>
<dbReference type="EnsemblMetazoa" id="XM_019998301.1">
    <property type="protein sequence ID" value="XP_019853860.1"/>
    <property type="gene ID" value="LOC105313299"/>
</dbReference>
<evidence type="ECO:0000313" key="11">
    <source>
        <dbReference type="Proteomes" id="UP000007879"/>
    </source>
</evidence>
<evidence type="ECO:0000256" key="5">
    <source>
        <dbReference type="ARBA" id="ARBA00023187"/>
    </source>
</evidence>
<evidence type="ECO:0000259" key="9">
    <source>
        <dbReference type="SMART" id="SM00543"/>
    </source>
</evidence>
<feature type="region of interest" description="Disordered" evidence="8">
    <location>
        <begin position="1"/>
        <end position="44"/>
    </location>
</feature>
<evidence type="ECO:0000256" key="6">
    <source>
        <dbReference type="ARBA" id="ARBA00023242"/>
    </source>
</evidence>
<protein>
    <recommendedName>
        <fullName evidence="9">MIF4G domain-containing protein</fullName>
    </recommendedName>
</protein>
<dbReference type="InterPro" id="IPR027159">
    <property type="entry name" value="CBP80"/>
</dbReference>
<dbReference type="Proteomes" id="UP000007879">
    <property type="component" value="Unassembled WGS sequence"/>
</dbReference>
<keyword evidence="11" id="KW-1185">Reference proteome</keyword>
<dbReference type="InterPro" id="IPR015174">
    <property type="entry name" value="MIF4G-like_typ-2"/>
</dbReference>
<dbReference type="InterPro" id="IPR003890">
    <property type="entry name" value="MIF4G-like_typ-3"/>
</dbReference>
<dbReference type="OrthoDB" id="10252707at2759"/>
<evidence type="ECO:0000256" key="4">
    <source>
        <dbReference type="ARBA" id="ARBA00023042"/>
    </source>
</evidence>
<dbReference type="STRING" id="400682.A0A1X7UJX9"/>
<reference evidence="10" key="2">
    <citation type="submission" date="2017-05" db="UniProtKB">
        <authorList>
            <consortium name="EnsemblMetazoa"/>
        </authorList>
    </citation>
    <scope>IDENTIFICATION</scope>
</reference>
<keyword evidence="4" id="KW-0506">mRNA capping</keyword>
<sequence>MSTWRDRDERKRGRDDYDVPDGPPYSKRGRRSDPSGYRGRGGGAWKDERKVELSTEEKLVSLIERVGNDTKGLLENTIQSLADILIPEMDEYKDKIMQTIMRCAREYSEKMSIYSTLVGALNMKKSDIGEEFVDLLIEDLKSALTMNKFLSVKSLVRFLSDLTNARVVPLSSIVSLYDTLITVTYEPGISQLRSDWYTYVLLSSLPWVGGELQQKRQVELDRLLSAIGGYMSKRTTNYLPALQSWQSDRPYPQRDQLDLLWSQVLKMKEEGWKEGVLVRPYAPLESELSSAYGHPLPNIIIPGHTLDSAYPLPSTVFRCIGESDLPPHVGPSLPQSESINRYLITDIISSIINSHTGNRKACAHQLNVVIERLHHLPVEYMTAEVLFGFIFTLPVPPHSLLYYGSLTIELCKLRPATYPVILTQLIDILFSQLDHINFVVAERFAWWFSYHLSNYGYHWDWSKWVWCLQCAPDSPPCWFVKQVFERCSRLGSHEVFSELVPDDFKPLLTPPNDSYYLYAEDGVQGFEVAKQLVESMKAKVPLERLKEVLDGTDIGNNSEEQLLELKVSILTHCILHIGDKTISHCFTALHKFRSLLLELLETENAKLYCLSAVGEFFEENTQLHCLVIDRLVRQELIDNGSIIKWCFTSSNHPDFTSRLFWDILRSSFSRVNKSLLQCEKELEEIKEKLQKTTGLDELVDGTEDKQELEWKIQELEEKVEERSTEQKEVFLSTCRYLIESLCSHLSTCDEEGTDYETTWYTCITDNTRQLLIQYHTVYRQYSYSLESDCFGGGVDLRVQEIYKQFQGIL</sequence>
<dbReference type="InterPro" id="IPR015172">
    <property type="entry name" value="MIF4G-like_typ-1"/>
</dbReference>
<dbReference type="KEGG" id="aqu:105313299"/>
<dbReference type="GO" id="GO:0008380">
    <property type="term" value="P:RNA splicing"/>
    <property type="evidence" value="ECO:0007669"/>
    <property type="project" value="UniProtKB-KW"/>
</dbReference>
<comment type="subcellular location">
    <subcellularLocation>
        <location evidence="1">Nucleus</location>
    </subcellularLocation>
</comment>
<feature type="compositionally biased region" description="Basic and acidic residues" evidence="8">
    <location>
        <begin position="1"/>
        <end position="17"/>
    </location>
</feature>
<dbReference type="Pfam" id="PF02854">
    <property type="entry name" value="MIF4G"/>
    <property type="match status" value="1"/>
</dbReference>
<dbReference type="InterPro" id="IPR016024">
    <property type="entry name" value="ARM-type_fold"/>
</dbReference>
<evidence type="ECO:0000256" key="1">
    <source>
        <dbReference type="ARBA" id="ARBA00004123"/>
    </source>
</evidence>
<dbReference type="AlphaFoldDB" id="A0A1X7UJX9"/>
<dbReference type="EnsemblMetazoa" id="Aqu2.1.27798_001">
    <property type="protein sequence ID" value="Aqu2.1.27798_001"/>
    <property type="gene ID" value="Aqu2.1.27798"/>
</dbReference>
<dbReference type="GO" id="GO:0006406">
    <property type="term" value="P:mRNA export from nucleus"/>
    <property type="evidence" value="ECO:0007669"/>
    <property type="project" value="InterPro"/>
</dbReference>
<dbReference type="GO" id="GO:0005846">
    <property type="term" value="C:nuclear cap binding complex"/>
    <property type="evidence" value="ECO:0007669"/>
    <property type="project" value="InterPro"/>
</dbReference>
<gene>
    <name evidence="10" type="primary">105313299</name>
</gene>
<keyword evidence="6" id="KW-0539">Nucleus</keyword>
<dbReference type="Pfam" id="PF09088">
    <property type="entry name" value="MIF4G_like"/>
    <property type="match status" value="1"/>
</dbReference>
<feature type="coiled-coil region" evidence="7">
    <location>
        <begin position="668"/>
        <end position="725"/>
    </location>
</feature>
<dbReference type="GO" id="GO:0006370">
    <property type="term" value="P:7-methylguanosine mRNA capping"/>
    <property type="evidence" value="ECO:0007669"/>
    <property type="project" value="UniProtKB-KW"/>
</dbReference>
<proteinExistence type="inferred from homology"/>
<accession>A0A1X7UJX9</accession>
<dbReference type="GO" id="GO:0000339">
    <property type="term" value="F:RNA cap binding"/>
    <property type="evidence" value="ECO:0007669"/>
    <property type="project" value="InterPro"/>
</dbReference>
<comment type="similarity">
    <text evidence="2">Belongs to the NCBP1 family.</text>
</comment>
<keyword evidence="3" id="KW-0507">mRNA processing</keyword>
<evidence type="ECO:0000256" key="8">
    <source>
        <dbReference type="SAM" id="MobiDB-lite"/>
    </source>
</evidence>
<organism evidence="10">
    <name type="scientific">Amphimedon queenslandica</name>
    <name type="common">Sponge</name>
    <dbReference type="NCBI Taxonomy" id="400682"/>
    <lineage>
        <taxon>Eukaryota</taxon>
        <taxon>Metazoa</taxon>
        <taxon>Porifera</taxon>
        <taxon>Demospongiae</taxon>
        <taxon>Heteroscleromorpha</taxon>
        <taxon>Haplosclerida</taxon>
        <taxon>Niphatidae</taxon>
        <taxon>Amphimedon</taxon>
    </lineage>
</organism>
<dbReference type="GO" id="GO:0005634">
    <property type="term" value="C:nucleus"/>
    <property type="evidence" value="ECO:0007669"/>
    <property type="project" value="UniProtKB-SubCell"/>
</dbReference>
<dbReference type="Pfam" id="PF09090">
    <property type="entry name" value="MIF4G_like_2"/>
    <property type="match status" value="1"/>
</dbReference>
<evidence type="ECO:0000256" key="7">
    <source>
        <dbReference type="SAM" id="Coils"/>
    </source>
</evidence>
<dbReference type="GO" id="GO:0003729">
    <property type="term" value="F:mRNA binding"/>
    <property type="evidence" value="ECO:0007669"/>
    <property type="project" value="TreeGrafter"/>
</dbReference>
<dbReference type="InParanoid" id="A0A1X7UJX9"/>
<keyword evidence="7" id="KW-0175">Coiled coil</keyword>
<dbReference type="SUPFAM" id="SSF48371">
    <property type="entry name" value="ARM repeat"/>
    <property type="match status" value="3"/>
</dbReference>
<name>A0A1X7UJX9_AMPQE</name>
<evidence type="ECO:0000256" key="2">
    <source>
        <dbReference type="ARBA" id="ARBA00007413"/>
    </source>
</evidence>
<dbReference type="FunCoup" id="A0A1X7UJX9">
    <property type="interactions" value="907"/>
</dbReference>
<feature type="domain" description="MIF4G" evidence="9">
    <location>
        <begin position="56"/>
        <end position="268"/>
    </location>
</feature>
<dbReference type="eggNOG" id="KOG1104">
    <property type="taxonomic scope" value="Eukaryota"/>
</dbReference>
<dbReference type="Gene3D" id="1.25.40.180">
    <property type="match status" value="3"/>
</dbReference>